<organism evidence="3 4">
    <name type="scientific">Flavivirga aquatica</name>
    <dbReference type="NCBI Taxonomy" id="1849968"/>
    <lineage>
        <taxon>Bacteria</taxon>
        <taxon>Pseudomonadati</taxon>
        <taxon>Bacteroidota</taxon>
        <taxon>Flavobacteriia</taxon>
        <taxon>Flavobacteriales</taxon>
        <taxon>Flavobacteriaceae</taxon>
        <taxon>Flavivirga</taxon>
    </lineage>
</organism>
<evidence type="ECO:0000313" key="3">
    <source>
        <dbReference type="EMBL" id="OEK06047.1"/>
    </source>
</evidence>
<name>A0A1E5T449_9FLAO</name>
<sequence>MKLTETFFAILLKGKIIATIILISSFGLVKAQENCELEQKISISRSLNDCGDGGLLRVDLSNGKAPYNVNIKDIHSGISRSGIVSGNSFNVKVFAGTFEMVINDANKCSNLRIFNVFAKNFVIEPLECLENGRRRVRFSNNSNSFIPVKAEMGGFGFSLQRGTSNTLEVPPGTYTFKISREGCEPYDLTFTVDNCPSSKAKNSAVIKNDRNFEIISDLSNSESNGKIYPNPFSNNFTLDMLDMTQYIKGSSKTAEAFKVLIYNIEGKKVYGESFKNLKKNINLSHLNSGSYFIKVISENGLELFTKKIVKN</sequence>
<evidence type="ECO:0000256" key="1">
    <source>
        <dbReference type="ARBA" id="ARBA00022729"/>
    </source>
</evidence>
<dbReference type="Proteomes" id="UP000095713">
    <property type="component" value="Unassembled WGS sequence"/>
</dbReference>
<evidence type="ECO:0000259" key="2">
    <source>
        <dbReference type="Pfam" id="PF18962"/>
    </source>
</evidence>
<evidence type="ECO:0000313" key="4">
    <source>
        <dbReference type="Proteomes" id="UP000095713"/>
    </source>
</evidence>
<dbReference type="OrthoDB" id="1340326at2"/>
<dbReference type="EMBL" id="MDJD01000049">
    <property type="protein sequence ID" value="OEK06047.1"/>
    <property type="molecule type" value="Genomic_DNA"/>
</dbReference>
<dbReference type="NCBIfam" id="TIGR04183">
    <property type="entry name" value="Por_Secre_tail"/>
    <property type="match status" value="1"/>
</dbReference>
<keyword evidence="4" id="KW-1185">Reference proteome</keyword>
<dbReference type="Pfam" id="PF18962">
    <property type="entry name" value="Por_Secre_tail"/>
    <property type="match status" value="1"/>
</dbReference>
<dbReference type="RefSeq" id="WP_069830937.1">
    <property type="nucleotide sequence ID" value="NZ_MDJD01000049.1"/>
</dbReference>
<accession>A0A1E5T449</accession>
<gene>
    <name evidence="3" type="ORF">A8C32_18605</name>
</gene>
<proteinExistence type="predicted"/>
<reference evidence="3 4" key="1">
    <citation type="submission" date="2016-05" db="EMBL/GenBank/DDBJ databases">
        <title>Draft Genome Sequence of Algibacter sp. Strain SK-16 Isolated from the Surface Water of Aburatsubo Inlet.</title>
        <authorList>
            <person name="Wong S.-K."/>
            <person name="Yoshizawa S."/>
            <person name="Nakajima Y."/>
            <person name="Ogura Y."/>
            <person name="Tetsuya H."/>
            <person name="Hamasaki K."/>
        </authorList>
    </citation>
    <scope>NUCLEOTIDE SEQUENCE [LARGE SCALE GENOMIC DNA]</scope>
    <source>
        <strain evidence="3 4">SK-16</strain>
    </source>
</reference>
<dbReference type="InterPro" id="IPR026444">
    <property type="entry name" value="Secre_tail"/>
</dbReference>
<comment type="caution">
    <text evidence="3">The sequence shown here is derived from an EMBL/GenBank/DDBJ whole genome shotgun (WGS) entry which is preliminary data.</text>
</comment>
<feature type="domain" description="Secretion system C-terminal sorting" evidence="2">
    <location>
        <begin position="227"/>
        <end position="309"/>
    </location>
</feature>
<keyword evidence="1" id="KW-0732">Signal</keyword>
<dbReference type="AlphaFoldDB" id="A0A1E5T449"/>
<protein>
    <recommendedName>
        <fullName evidence="2">Secretion system C-terminal sorting domain-containing protein</fullName>
    </recommendedName>
</protein>